<dbReference type="InterPro" id="IPR050953">
    <property type="entry name" value="N4_N6_ade-DNA_methylase"/>
</dbReference>
<keyword evidence="3 8" id="KW-0489">Methyltransferase</keyword>
<dbReference type="EC" id="2.1.1.72" evidence="2"/>
<name>A0ABV0BXR7_9SPHI</name>
<evidence type="ECO:0000313" key="9">
    <source>
        <dbReference type="Proteomes" id="UP001409291"/>
    </source>
</evidence>
<evidence type="ECO:0000256" key="3">
    <source>
        <dbReference type="ARBA" id="ARBA00022603"/>
    </source>
</evidence>
<dbReference type="RefSeq" id="WP_346581684.1">
    <property type="nucleotide sequence ID" value="NZ_JBDJNQ010000007.1"/>
</dbReference>
<reference evidence="8 9" key="1">
    <citation type="submission" date="2024-04" db="EMBL/GenBank/DDBJ databases">
        <title>WGS of bacteria from Torrens River.</title>
        <authorList>
            <person name="Wyrsch E.R."/>
            <person name="Drigo B."/>
        </authorList>
    </citation>
    <scope>NUCLEOTIDE SEQUENCE [LARGE SCALE GENOMIC DNA]</scope>
    <source>
        <strain evidence="8 9">TWI391</strain>
    </source>
</reference>
<dbReference type="InterPro" id="IPR011639">
    <property type="entry name" value="MethylTrfase_TaqI-like_dom"/>
</dbReference>
<dbReference type="Proteomes" id="UP001409291">
    <property type="component" value="Unassembled WGS sequence"/>
</dbReference>
<comment type="catalytic activity">
    <reaction evidence="6">
        <text>a 2'-deoxyadenosine in DNA + S-adenosyl-L-methionine = an N(6)-methyl-2'-deoxyadenosine in DNA + S-adenosyl-L-homocysteine + H(+)</text>
        <dbReference type="Rhea" id="RHEA:15197"/>
        <dbReference type="Rhea" id="RHEA-COMP:12418"/>
        <dbReference type="Rhea" id="RHEA-COMP:12419"/>
        <dbReference type="ChEBI" id="CHEBI:15378"/>
        <dbReference type="ChEBI" id="CHEBI:57856"/>
        <dbReference type="ChEBI" id="CHEBI:59789"/>
        <dbReference type="ChEBI" id="CHEBI:90615"/>
        <dbReference type="ChEBI" id="CHEBI:90616"/>
        <dbReference type="EC" id="2.1.1.72"/>
    </reaction>
</comment>
<dbReference type="Pfam" id="PF07669">
    <property type="entry name" value="Eco57I"/>
    <property type="match status" value="1"/>
</dbReference>
<organism evidence="8 9">
    <name type="scientific">Sphingobacterium kitahiroshimense</name>
    <dbReference type="NCBI Taxonomy" id="470446"/>
    <lineage>
        <taxon>Bacteria</taxon>
        <taxon>Pseudomonadati</taxon>
        <taxon>Bacteroidota</taxon>
        <taxon>Sphingobacteriia</taxon>
        <taxon>Sphingobacteriales</taxon>
        <taxon>Sphingobacteriaceae</taxon>
        <taxon>Sphingobacterium</taxon>
    </lineage>
</organism>
<dbReference type="PANTHER" id="PTHR33841:SF5">
    <property type="entry name" value="DNA METHYLASE (MODIFICATION METHYLASE) (METHYLTRANSFERASE)-RELATED"/>
    <property type="match status" value="1"/>
</dbReference>
<evidence type="ECO:0000256" key="1">
    <source>
        <dbReference type="ARBA" id="ARBA00006594"/>
    </source>
</evidence>
<dbReference type="PRINTS" id="PR00507">
    <property type="entry name" value="N12N6MTFRASE"/>
</dbReference>
<evidence type="ECO:0000256" key="5">
    <source>
        <dbReference type="ARBA" id="ARBA00022691"/>
    </source>
</evidence>
<sequence>MKKIFAFLAFLDPVEADRLIVSAYIYANDIKIENNLFLLEYIIQENQTEDYQNLIEFQTLIAEEFPQVTLEAIIKLFEFVVSPADRIVNGAIYTPLHIREYIVNKSFENQANLATIVAGDIACGCAAFLFTVAKRLHTRTGRSYAQIIEENLYGLDIQEYSITRAKLLLSLLAISEGEDISEFNFNLHVGDALTFDWRENIPGFNGFTALVGNPPYVRYRNMDVQTRLNLRQWRTAQTGLTDLYIPFFEIGIENLQPNGVLGFITMNSFFKSLNGRALREYFQENQLDFLIEDFGAEQIFKSKNTYVCICFIYNRQADAINYTTVSENNLTEEKIYQPLPYINLNSRNGWNMRNNTAVSAIENIGQRFGDLYKTRHGIATLKNDIYIFSPAAEDDEFFYLQNGQRFPIERGICKEIVNSNKLSRIKEIEKLKETIIFPYTHNGNRAEIMPEEMIKEQYPNAYKYLQYKRSILDARDKGGAKEYDNWYAYGRTQSLEKMGHKLFFPKFSDVTPSFLIDHDENLMFYNGLALIGENEREVEIARKIMESKIFWHYIESTSKPYSANYYSLNSTYINNFGVCELTDSDKDFLLTETNQKQLDEFFEEKYGVIL</sequence>
<evidence type="ECO:0000313" key="8">
    <source>
        <dbReference type="EMBL" id="MEN5378773.1"/>
    </source>
</evidence>
<dbReference type="PANTHER" id="PTHR33841">
    <property type="entry name" value="DNA METHYLTRANSFERASE YEEA-RELATED"/>
    <property type="match status" value="1"/>
</dbReference>
<dbReference type="Gene3D" id="3.40.50.150">
    <property type="entry name" value="Vaccinia Virus protein VP39"/>
    <property type="match status" value="1"/>
</dbReference>
<dbReference type="InterPro" id="IPR029063">
    <property type="entry name" value="SAM-dependent_MTases_sf"/>
</dbReference>
<keyword evidence="4" id="KW-0808">Transferase</keyword>
<dbReference type="SUPFAM" id="SSF53335">
    <property type="entry name" value="S-adenosyl-L-methionine-dependent methyltransferases"/>
    <property type="match status" value="1"/>
</dbReference>
<comment type="caution">
    <text evidence="8">The sequence shown here is derived from an EMBL/GenBank/DDBJ whole genome shotgun (WGS) entry which is preliminary data.</text>
</comment>
<dbReference type="EMBL" id="JBDJNQ010000007">
    <property type="protein sequence ID" value="MEN5378773.1"/>
    <property type="molecule type" value="Genomic_DNA"/>
</dbReference>
<evidence type="ECO:0000259" key="7">
    <source>
        <dbReference type="Pfam" id="PF07669"/>
    </source>
</evidence>
<gene>
    <name evidence="8" type="ORF">ABE541_16030</name>
</gene>
<keyword evidence="5" id="KW-0949">S-adenosyl-L-methionine</keyword>
<evidence type="ECO:0000256" key="6">
    <source>
        <dbReference type="ARBA" id="ARBA00047942"/>
    </source>
</evidence>
<evidence type="ECO:0000256" key="2">
    <source>
        <dbReference type="ARBA" id="ARBA00011900"/>
    </source>
</evidence>
<dbReference type="GO" id="GO:0008168">
    <property type="term" value="F:methyltransferase activity"/>
    <property type="evidence" value="ECO:0007669"/>
    <property type="project" value="UniProtKB-KW"/>
</dbReference>
<proteinExistence type="inferred from homology"/>
<comment type="similarity">
    <text evidence="1">Belongs to the N(4)/N(6)-methyltransferase family.</text>
</comment>
<feature type="domain" description="Type II methyltransferase M.TaqI-like" evidence="7">
    <location>
        <begin position="150"/>
        <end position="300"/>
    </location>
</feature>
<accession>A0ABV0BXR7</accession>
<evidence type="ECO:0000256" key="4">
    <source>
        <dbReference type="ARBA" id="ARBA00022679"/>
    </source>
</evidence>
<keyword evidence="9" id="KW-1185">Reference proteome</keyword>
<protein>
    <recommendedName>
        <fullName evidence="2">site-specific DNA-methyltransferase (adenine-specific)</fullName>
        <ecNumber evidence="2">2.1.1.72</ecNumber>
    </recommendedName>
</protein>
<dbReference type="GO" id="GO:0032259">
    <property type="term" value="P:methylation"/>
    <property type="evidence" value="ECO:0007669"/>
    <property type="project" value="UniProtKB-KW"/>
</dbReference>